<dbReference type="EMBL" id="CP037422">
    <property type="protein sequence ID" value="QDU07374.1"/>
    <property type="molecule type" value="Genomic_DNA"/>
</dbReference>
<sequence>MSQDPLAQFDEPWFQEKSFRCRDLDPTITQKLSRFIKHGGGTFSVSDDEDKIDFVIVADGTKSEKSNQNSEEPEHIELSDLRVLIPVSDEVLSQKLGDKQNLQRIQKLLDCPFGWGITFQDTKVPIERFSGNKLTFKNVWFYHKHSVSASISHAIFEDCHFGDRELNDPSQLGGLNLERIPDQILVLIRCSGLIQVPEHSTLEDCQFFRVWSQGSITIRNSTIEYFEGSPCPIEGGPTLVDTEIGSIGPSHIQMSQFEHCRIRHIEPQNDCHPVRIENNLFQSCDFRSQVFGNLRLENNQFESCDFEHTIWFCVDMQECQFTNCSLNNIRWIACRFTENQLVNTTLPVNPEVGKKRFTKATALQKLADTLAKKEEFETKLTLSCDSVDVTITIFLHKPTREGWVEYEATIGAESYRAKRTVSQNTPTLRQLFSEVAGRVSGAPQLESIQLRIGENSIMKGESLSTAQQAWGEVITFANESRMT</sequence>
<protein>
    <submittedName>
        <fullName evidence="1">Uncharacterized protein</fullName>
    </submittedName>
</protein>
<evidence type="ECO:0000313" key="1">
    <source>
        <dbReference type="EMBL" id="QDU07374.1"/>
    </source>
</evidence>
<dbReference type="SUPFAM" id="SSF51126">
    <property type="entry name" value="Pectin lyase-like"/>
    <property type="match status" value="1"/>
</dbReference>
<dbReference type="Gene3D" id="2.160.20.80">
    <property type="entry name" value="E3 ubiquitin-protein ligase SopA"/>
    <property type="match status" value="1"/>
</dbReference>
<proteinExistence type="predicted"/>
<dbReference type="RefSeq" id="WP_145171265.1">
    <property type="nucleotide sequence ID" value="NZ_CP037422.1"/>
</dbReference>
<dbReference type="OrthoDB" id="9023289at2"/>
<organism evidence="1 2">
    <name type="scientific">Gimesia aquarii</name>
    <dbReference type="NCBI Taxonomy" id="2527964"/>
    <lineage>
        <taxon>Bacteria</taxon>
        <taxon>Pseudomonadati</taxon>
        <taxon>Planctomycetota</taxon>
        <taxon>Planctomycetia</taxon>
        <taxon>Planctomycetales</taxon>
        <taxon>Planctomycetaceae</taxon>
        <taxon>Gimesia</taxon>
    </lineage>
</organism>
<dbReference type="SUPFAM" id="SSF141571">
    <property type="entry name" value="Pentapeptide repeat-like"/>
    <property type="match status" value="1"/>
</dbReference>
<dbReference type="AlphaFoldDB" id="A0A517WQ56"/>
<accession>A0A517WQ56</accession>
<name>A0A517WQ56_9PLAN</name>
<dbReference type="InterPro" id="IPR011050">
    <property type="entry name" value="Pectin_lyase_fold/virulence"/>
</dbReference>
<gene>
    <name evidence="1" type="ORF">V202x_07270</name>
</gene>
<keyword evidence="2" id="KW-1185">Reference proteome</keyword>
<dbReference type="Proteomes" id="UP000318384">
    <property type="component" value="Chromosome"/>
</dbReference>
<reference evidence="1 2" key="1">
    <citation type="submission" date="2019-03" db="EMBL/GenBank/DDBJ databases">
        <title>Deep-cultivation of Planctomycetes and their phenomic and genomic characterization uncovers novel biology.</title>
        <authorList>
            <person name="Wiegand S."/>
            <person name="Jogler M."/>
            <person name="Boedeker C."/>
            <person name="Pinto D."/>
            <person name="Vollmers J."/>
            <person name="Rivas-Marin E."/>
            <person name="Kohn T."/>
            <person name="Peeters S.H."/>
            <person name="Heuer A."/>
            <person name="Rast P."/>
            <person name="Oberbeckmann S."/>
            <person name="Bunk B."/>
            <person name="Jeske O."/>
            <person name="Meyerdierks A."/>
            <person name="Storesund J.E."/>
            <person name="Kallscheuer N."/>
            <person name="Luecker S."/>
            <person name="Lage O.M."/>
            <person name="Pohl T."/>
            <person name="Merkel B.J."/>
            <person name="Hornburger P."/>
            <person name="Mueller R.-W."/>
            <person name="Bruemmer F."/>
            <person name="Labrenz M."/>
            <person name="Spormann A.M."/>
            <person name="Op den Camp H."/>
            <person name="Overmann J."/>
            <person name="Amann R."/>
            <person name="Jetten M.S.M."/>
            <person name="Mascher T."/>
            <person name="Medema M.H."/>
            <person name="Devos D.P."/>
            <person name="Kaster A.-K."/>
            <person name="Ovreas L."/>
            <person name="Rohde M."/>
            <person name="Galperin M.Y."/>
            <person name="Jogler C."/>
        </authorList>
    </citation>
    <scope>NUCLEOTIDE SEQUENCE [LARGE SCALE GENOMIC DNA]</scope>
    <source>
        <strain evidence="1 2">V202</strain>
    </source>
</reference>
<evidence type="ECO:0000313" key="2">
    <source>
        <dbReference type="Proteomes" id="UP000318384"/>
    </source>
</evidence>